<dbReference type="InterPro" id="IPR020845">
    <property type="entry name" value="AMP-binding_CS"/>
</dbReference>
<keyword evidence="2" id="KW-0436">Ligase</keyword>
<feature type="compositionally biased region" description="Low complexity" evidence="3">
    <location>
        <begin position="1053"/>
        <end position="1064"/>
    </location>
</feature>
<dbReference type="STRING" id="2903.R1FA55"/>
<dbReference type="SUPFAM" id="SSF56801">
    <property type="entry name" value="Acetyl-CoA synthetase-like"/>
    <property type="match status" value="1"/>
</dbReference>
<feature type="transmembrane region" description="Helical" evidence="4">
    <location>
        <begin position="2144"/>
        <end position="2166"/>
    </location>
</feature>
<feature type="domain" description="AMP-dependent synthetase/ligase" evidence="6">
    <location>
        <begin position="1336"/>
        <end position="1704"/>
    </location>
</feature>
<evidence type="ECO:0000256" key="1">
    <source>
        <dbReference type="ARBA" id="ARBA00006432"/>
    </source>
</evidence>
<organism evidence="8 9">
    <name type="scientific">Emiliania huxleyi (strain CCMP1516)</name>
    <dbReference type="NCBI Taxonomy" id="280463"/>
    <lineage>
        <taxon>Eukaryota</taxon>
        <taxon>Haptista</taxon>
        <taxon>Haptophyta</taxon>
        <taxon>Prymnesiophyceae</taxon>
        <taxon>Isochrysidales</taxon>
        <taxon>Noelaerhabdaceae</taxon>
        <taxon>Emiliania</taxon>
    </lineage>
</organism>
<feature type="region of interest" description="Disordered" evidence="3">
    <location>
        <begin position="1238"/>
        <end position="1259"/>
    </location>
</feature>
<feature type="region of interest" description="Disordered" evidence="3">
    <location>
        <begin position="1053"/>
        <end position="1086"/>
    </location>
</feature>
<keyword evidence="4" id="KW-0812">Transmembrane</keyword>
<protein>
    <recommendedName>
        <fullName evidence="10">AMP-dependent synthetase/ligase domain-containing protein</fullName>
    </recommendedName>
</protein>
<name>A0A0D3K981_EMIH1</name>
<reference evidence="8" key="2">
    <citation type="submission" date="2024-10" db="UniProtKB">
        <authorList>
            <consortium name="EnsemblProtists"/>
        </authorList>
    </citation>
    <scope>IDENTIFICATION</scope>
</reference>
<dbReference type="InterPro" id="IPR029058">
    <property type="entry name" value="AB_hydrolase_fold"/>
</dbReference>
<evidence type="ECO:0000313" key="9">
    <source>
        <dbReference type="Proteomes" id="UP000013827"/>
    </source>
</evidence>
<feature type="chain" id="PRO_5044291723" description="AMP-dependent synthetase/ligase domain-containing protein" evidence="5">
    <location>
        <begin position="24"/>
        <end position="2421"/>
    </location>
</feature>
<dbReference type="InterPro" id="IPR000873">
    <property type="entry name" value="AMP-dep_synth/lig_dom"/>
</dbReference>
<dbReference type="Gene3D" id="3.30.300.30">
    <property type="match status" value="1"/>
</dbReference>
<sequence length="2421" mass="258697">MWTCVHLCVRLLLLGLLAGLASAESGPTRTGDALGSDSIKHACIDHDGRSTEAARSALRGFETAAEDTSQPACGAIRDMLGIPADFQRTIFNRGSLGGPRKTSSAFDGCRGGDRVEKMVSVELAGYGAAGSSAHHVPNASAPLGSDACAEAAHKEACIMNECPCATSESGDACELLAANVPALALVLLATALLLLPPPPSSPPALLASFSANAAFSHALLGYPWASGIGHLASGIVAAQARDAAVLVYGVLSGLTPGSTFQAGLVSSCDDEYPAERSVPSIPVETDGSAIFEMTQAVSDAQALAERGYFVVMYQADDAARRFCSPFVREPYTQMVLVGRIPAQFADRTARGLVLLTRTAAQLTVRGVIVGLEPHFHGMWHFHRGFNCLGAVEDLRFYEGIYAGYRTARATVRGGDGWTYGSYKSDKRGTALLSWTFVLDSPDLISALSREMSGVEDGASCGARMPPTFAGRQMIFHGRAGVYLGCGTIAGYAPGVTDALGRLTRYSLAAESTVDEAVHALVHIKATGAAQLQLTATLTGLPPSSRLSLRLQTGFECPGADPVLSMLYPPTDVPDPRTIQTGDPFETLPVATDAFGNAFVSASLAVALSHMAGRVIVVASELGTTLACGTVDPIVALVQPVPPQPNAGVKGGLLVAAQASVGVAVRGTLLFAETSPNGTLSIGDGLVRVAFLGAGGSYELRQYSRLSHSVDGSTLSEAALRGGSIQIIIQSNSSAVVADLGTLSGPPSEVPTPSAGLCDSRGVRSVQIGFIVLGIIAACLLIGLAMLLHKRVSEETKSVAKAFVEWSDAHPRVAGGLQRLSDVVLGATATLPRIAEERLSDVVLGATATLPRIAVVNNDSDSRVSRWRRFMQRPDQLTAMPKHASSYRGIASYSSTTTRKPRMLALHGADSNNSITRRQLKNLGIDTEHFEIIYLKAPLTSKPPAARLQVPVDEPVFRWYDESTSREEMLSMLLHVVAAIVQHEVDGVFGFSQGAAVLCACLQPDVLSLVHSSAKDRAKMAGIGPEASIRSIGPEASIRRRVPSMRSMQAMGSMRSMRSMRSPSLQSPPPIRHAEAESMQSPPPMGAVEEEMTSKRERSLFEFSTVHRLPARHLEKMINAVESLENESLLNFALLAHSTTTAHIRRGLDLPPSPPTGAIAAHSVHVIGLADEFKALSEESTLTFESGAVRPPIPELPNPPLRLVLYHPSGHELPRELTTNEILHHRLMSHFAAALDEHNTTKRSGSASGGRSSKLPTLPAEYVRPPGARALLAVLEENGNRSEAHYVIRPSPPEALVTRQISRLTSVAVSEAQQLVRVSHGRALGVAPQTIRDLLAAQPADRPCLREAADPSRSLSYGQLLGFLAPGGGGDLAALGVNPGETVVYIAPGGAIAAVAFLVVAAQATAAPLEPTIAQADALDALEQFGAAHVLLFDGAPHEAVLAAVEQAGGGVRIQVHHAVANATAGPGLFKLVPSSSTTPSLTPLATRGDDIALLLRTSGTTSKPKGVPLQQNSVVRNALLLSATIEIGPADICLNAMPLFHIGGLSASILASLAAGGSCTCLDSFSAATFYAALGTSPQPTWYSAVPTIHLAVVNYLKDNKIVEPQHSLRFIRSGAAALTPTDGQALSNCYGGIPIHGTYSMSEQMPISQPNAGLDQLNEKNGSVGIACAASMAIVDPATLAPQPHGIPGIIAISGPTVMRNYLNNPKADMENFFLLSCADGAADSDADRFFLTGDVGLLDADGHLTIKGRSKELIKRGGEQALPWVRMPVVFAVPSPSWGEEVGCVVILEPTAPPEVASDERLLLKELRVACRACGLAPNKWPSVAKAIEWEELPKTKTNKPIRNGLAEKLDIMPHNLEEQLAAPAKRGPPTVSRSVEGVRFVLACQVVFNHVGLQAPADGTNMDGVGDYETWGAFGQARFMCIHVPTFFALAGFSLAANMGPAPRSKLGFIAARLSPMYPMYLVSIGLLLINQVAMCNPANYDPAFHWHAQWTDASRGDFCEPAPLLSSWWGSLFATIVIYVLGIQSWPIYLFSWFLSYYTWFSSVYYAMVSSHPFFYSRMITIRGRIRLIWAVTGIIVLLNLCVVAGWFIGWYKDRAIISEDRAIVDGLLGSADDAAEWTGQFSLMYYLFPAFWPYESHHAWMWGIITDCLSFCLVLTGYILYPLLASCEGLLCAIVDPDAWAIAIDDRGLDSSLINAENDNLGIRSVAGIWSRFLMPVMVLWLYGLAVGKGFTAALFSKSIFVNTLAPVSYNLYLFHQWVGQMYFLITRQQWWSYWRYRKPFFWFSPQPVPVAWWEYFFVVILTTFFSMLMAKLDPYLISKWEAGRTRLKSLCFKHTGGDRVLTPIEADWTLAECGLASVAGPVVVSRLQAAVPGVTISVANLIEVDTIGGLAELLERRIAEFKQSGVGSDAPASRR</sequence>
<dbReference type="Proteomes" id="UP000013827">
    <property type="component" value="Unassembled WGS sequence"/>
</dbReference>
<feature type="transmembrane region" description="Helical" evidence="4">
    <location>
        <begin position="2296"/>
        <end position="2316"/>
    </location>
</feature>
<feature type="transmembrane region" description="Helical" evidence="4">
    <location>
        <begin position="2218"/>
        <end position="2241"/>
    </location>
</feature>
<keyword evidence="5" id="KW-0732">Signal</keyword>
<evidence type="ECO:0000256" key="5">
    <source>
        <dbReference type="SAM" id="SignalP"/>
    </source>
</evidence>
<comment type="similarity">
    <text evidence="1">Belongs to the ATP-dependent AMP-binding enzyme family.</text>
</comment>
<feature type="compositionally biased region" description="Low complexity" evidence="3">
    <location>
        <begin position="1242"/>
        <end position="1252"/>
    </location>
</feature>
<dbReference type="PANTHER" id="PTHR43201">
    <property type="entry name" value="ACYL-COA SYNTHETASE"/>
    <property type="match status" value="1"/>
</dbReference>
<evidence type="ECO:0000259" key="6">
    <source>
        <dbReference type="Pfam" id="PF00501"/>
    </source>
</evidence>
<feature type="transmembrane region" description="Helical" evidence="4">
    <location>
        <begin position="2006"/>
        <end position="2025"/>
    </location>
</feature>
<dbReference type="eggNOG" id="KOG1176">
    <property type="taxonomic scope" value="Eukaryota"/>
</dbReference>
<evidence type="ECO:0000256" key="4">
    <source>
        <dbReference type="SAM" id="Phobius"/>
    </source>
</evidence>
<feature type="transmembrane region" description="Helical" evidence="4">
    <location>
        <begin position="1961"/>
        <end position="1978"/>
    </location>
</feature>
<evidence type="ECO:0000313" key="8">
    <source>
        <dbReference type="EnsemblProtists" id="EOD32316"/>
    </source>
</evidence>
<keyword evidence="9" id="KW-1185">Reference proteome</keyword>
<feature type="signal peptide" evidence="5">
    <location>
        <begin position="1"/>
        <end position="23"/>
    </location>
</feature>
<feature type="transmembrane region" description="Helical" evidence="4">
    <location>
        <begin position="2032"/>
        <end position="2052"/>
    </location>
</feature>
<keyword evidence="4" id="KW-0472">Membrane</keyword>
<dbReference type="PROSITE" id="PS00455">
    <property type="entry name" value="AMP_BINDING"/>
    <property type="match status" value="1"/>
</dbReference>
<dbReference type="HOGENOM" id="CLU_230716_0_0_1"/>
<dbReference type="Gene3D" id="3.40.50.12780">
    <property type="entry name" value="N-terminal domain of ligase-like"/>
    <property type="match status" value="1"/>
</dbReference>
<feature type="domain" description="Serine hydrolase" evidence="7">
    <location>
        <begin position="898"/>
        <end position="998"/>
    </location>
</feature>
<dbReference type="InterPro" id="IPR005645">
    <property type="entry name" value="FSH-like_dom"/>
</dbReference>
<feature type="transmembrane region" description="Helical" evidence="4">
    <location>
        <begin position="2072"/>
        <end position="2096"/>
    </location>
</feature>
<dbReference type="GO" id="GO:0031956">
    <property type="term" value="F:medium-chain fatty acid-CoA ligase activity"/>
    <property type="evidence" value="ECO:0007669"/>
    <property type="project" value="TreeGrafter"/>
</dbReference>
<evidence type="ECO:0000259" key="7">
    <source>
        <dbReference type="Pfam" id="PF03959"/>
    </source>
</evidence>
<dbReference type="InterPro" id="IPR042099">
    <property type="entry name" value="ANL_N_sf"/>
</dbReference>
<dbReference type="PANTHER" id="PTHR43201:SF5">
    <property type="entry name" value="MEDIUM-CHAIN ACYL-COA LIGASE ACSF2, MITOCHONDRIAL"/>
    <property type="match status" value="1"/>
</dbReference>
<evidence type="ECO:0008006" key="10">
    <source>
        <dbReference type="Google" id="ProtNLM"/>
    </source>
</evidence>
<accession>A0A0D3K981</accession>
<dbReference type="InterPro" id="IPR045851">
    <property type="entry name" value="AMP-bd_C_sf"/>
</dbReference>
<dbReference type="Pfam" id="PF03959">
    <property type="entry name" value="FSH1"/>
    <property type="match status" value="1"/>
</dbReference>
<dbReference type="GO" id="GO:0006631">
    <property type="term" value="P:fatty acid metabolic process"/>
    <property type="evidence" value="ECO:0007669"/>
    <property type="project" value="TreeGrafter"/>
</dbReference>
<keyword evidence="4" id="KW-1133">Transmembrane helix</keyword>
<dbReference type="KEGG" id="ehx:EMIHUDRAFT_231071"/>
<proteinExistence type="inferred from homology"/>
<dbReference type="Gene3D" id="3.40.50.1820">
    <property type="entry name" value="alpha/beta hydrolase"/>
    <property type="match status" value="1"/>
</dbReference>
<evidence type="ECO:0000256" key="3">
    <source>
        <dbReference type="SAM" id="MobiDB-lite"/>
    </source>
</evidence>
<dbReference type="Pfam" id="PF00501">
    <property type="entry name" value="AMP-binding"/>
    <property type="match status" value="1"/>
</dbReference>
<evidence type="ECO:0000256" key="2">
    <source>
        <dbReference type="ARBA" id="ARBA00022598"/>
    </source>
</evidence>
<reference evidence="9" key="1">
    <citation type="journal article" date="2013" name="Nature">
        <title>Pan genome of the phytoplankton Emiliania underpins its global distribution.</title>
        <authorList>
            <person name="Read B.A."/>
            <person name="Kegel J."/>
            <person name="Klute M.J."/>
            <person name="Kuo A."/>
            <person name="Lefebvre S.C."/>
            <person name="Maumus F."/>
            <person name="Mayer C."/>
            <person name="Miller J."/>
            <person name="Monier A."/>
            <person name="Salamov A."/>
            <person name="Young J."/>
            <person name="Aguilar M."/>
            <person name="Claverie J.M."/>
            <person name="Frickenhaus S."/>
            <person name="Gonzalez K."/>
            <person name="Herman E.K."/>
            <person name="Lin Y.C."/>
            <person name="Napier J."/>
            <person name="Ogata H."/>
            <person name="Sarno A.F."/>
            <person name="Shmutz J."/>
            <person name="Schroeder D."/>
            <person name="de Vargas C."/>
            <person name="Verret F."/>
            <person name="von Dassow P."/>
            <person name="Valentin K."/>
            <person name="Van de Peer Y."/>
            <person name="Wheeler G."/>
            <person name="Dacks J.B."/>
            <person name="Delwiche C.F."/>
            <person name="Dyhrman S.T."/>
            <person name="Glockner G."/>
            <person name="John U."/>
            <person name="Richards T."/>
            <person name="Worden A.Z."/>
            <person name="Zhang X."/>
            <person name="Grigoriev I.V."/>
            <person name="Allen A.E."/>
            <person name="Bidle K."/>
            <person name="Borodovsky M."/>
            <person name="Bowler C."/>
            <person name="Brownlee C."/>
            <person name="Cock J.M."/>
            <person name="Elias M."/>
            <person name="Gladyshev V.N."/>
            <person name="Groth M."/>
            <person name="Guda C."/>
            <person name="Hadaegh A."/>
            <person name="Iglesias-Rodriguez M.D."/>
            <person name="Jenkins J."/>
            <person name="Jones B.M."/>
            <person name="Lawson T."/>
            <person name="Leese F."/>
            <person name="Lindquist E."/>
            <person name="Lobanov A."/>
            <person name="Lomsadze A."/>
            <person name="Malik S.B."/>
            <person name="Marsh M.E."/>
            <person name="Mackinder L."/>
            <person name="Mock T."/>
            <person name="Mueller-Roeber B."/>
            <person name="Pagarete A."/>
            <person name="Parker M."/>
            <person name="Probert I."/>
            <person name="Quesneville H."/>
            <person name="Raines C."/>
            <person name="Rensing S.A."/>
            <person name="Riano-Pachon D.M."/>
            <person name="Richier S."/>
            <person name="Rokitta S."/>
            <person name="Shiraiwa Y."/>
            <person name="Soanes D.M."/>
            <person name="van der Giezen M."/>
            <person name="Wahlund T.M."/>
            <person name="Williams B."/>
            <person name="Wilson W."/>
            <person name="Wolfe G."/>
            <person name="Wurch L.L."/>
        </authorList>
    </citation>
    <scope>NUCLEOTIDE SEQUENCE</scope>
</reference>
<dbReference type="RefSeq" id="XP_005784745.1">
    <property type="nucleotide sequence ID" value="XM_005784688.1"/>
</dbReference>
<dbReference type="PaxDb" id="2903-EOD32316"/>
<dbReference type="GeneID" id="17277587"/>
<dbReference type="EnsemblProtists" id="EOD32316">
    <property type="protein sequence ID" value="EOD32316"/>
    <property type="gene ID" value="EMIHUDRAFT_231071"/>
</dbReference>